<dbReference type="Proteomes" id="UP000322234">
    <property type="component" value="Unassembled WGS sequence"/>
</dbReference>
<gene>
    <name evidence="2" type="ORF">E5288_WYG002181</name>
</gene>
<dbReference type="AlphaFoldDB" id="A0A6B0S7H9"/>
<keyword evidence="3" id="KW-1185">Reference proteome</keyword>
<sequence length="76" mass="8238">MWPGAGPPTHTLCPRQETKEPPLKPSTMGEMEQLRQEAEQLKKQIAVTPQPSIPPGDMGKPGTEGGSRGKGWLHPD</sequence>
<proteinExistence type="predicted"/>
<feature type="compositionally biased region" description="Basic and acidic residues" evidence="1">
    <location>
        <begin position="32"/>
        <end position="42"/>
    </location>
</feature>
<dbReference type="EMBL" id="VBQZ03000253">
    <property type="protein sequence ID" value="MXQ98578.1"/>
    <property type="molecule type" value="Genomic_DNA"/>
</dbReference>
<comment type="caution">
    <text evidence="2">The sequence shown here is derived from an EMBL/GenBank/DDBJ whole genome shotgun (WGS) entry which is preliminary data.</text>
</comment>
<protein>
    <submittedName>
        <fullName evidence="2">Uncharacterized protein</fullName>
    </submittedName>
</protein>
<evidence type="ECO:0000313" key="2">
    <source>
        <dbReference type="EMBL" id="MXQ98578.1"/>
    </source>
</evidence>
<accession>A0A6B0S7H9</accession>
<evidence type="ECO:0000256" key="1">
    <source>
        <dbReference type="SAM" id="MobiDB-lite"/>
    </source>
</evidence>
<organism evidence="2 3">
    <name type="scientific">Bos mutus</name>
    <name type="common">wild yak</name>
    <dbReference type="NCBI Taxonomy" id="72004"/>
    <lineage>
        <taxon>Eukaryota</taxon>
        <taxon>Metazoa</taxon>
        <taxon>Chordata</taxon>
        <taxon>Craniata</taxon>
        <taxon>Vertebrata</taxon>
        <taxon>Euteleostomi</taxon>
        <taxon>Mammalia</taxon>
        <taxon>Eutheria</taxon>
        <taxon>Laurasiatheria</taxon>
        <taxon>Artiodactyla</taxon>
        <taxon>Ruminantia</taxon>
        <taxon>Pecora</taxon>
        <taxon>Bovidae</taxon>
        <taxon>Bovinae</taxon>
        <taxon>Bos</taxon>
    </lineage>
</organism>
<feature type="region of interest" description="Disordered" evidence="1">
    <location>
        <begin position="1"/>
        <end position="76"/>
    </location>
</feature>
<reference evidence="2" key="1">
    <citation type="submission" date="2019-10" db="EMBL/GenBank/DDBJ databases">
        <title>The sequence and de novo assembly of the wild yak genome.</title>
        <authorList>
            <person name="Liu Y."/>
        </authorList>
    </citation>
    <scope>NUCLEOTIDE SEQUENCE [LARGE SCALE GENOMIC DNA]</scope>
    <source>
        <strain evidence="2">WY2019</strain>
    </source>
</reference>
<name>A0A6B0S7H9_9CETA</name>
<evidence type="ECO:0000313" key="3">
    <source>
        <dbReference type="Proteomes" id="UP000322234"/>
    </source>
</evidence>